<proteinExistence type="predicted"/>
<dbReference type="Pfam" id="PF13385">
    <property type="entry name" value="Laminin_G_3"/>
    <property type="match status" value="1"/>
</dbReference>
<evidence type="ECO:0000256" key="1">
    <source>
        <dbReference type="SAM" id="MobiDB-lite"/>
    </source>
</evidence>
<dbReference type="PATRIC" id="fig|46224.3.peg.3940"/>
<dbReference type="Gene3D" id="2.60.120.200">
    <property type="match status" value="1"/>
</dbReference>
<feature type="signal peptide" evidence="2">
    <location>
        <begin position="1"/>
        <end position="20"/>
    </location>
</feature>
<feature type="chain" id="PRO_5038529760" description="Fibronectin type-III domain-containing protein" evidence="2">
    <location>
        <begin position="21"/>
        <end position="777"/>
    </location>
</feature>
<dbReference type="SUPFAM" id="SSF49899">
    <property type="entry name" value="Concanavalin A-like lectins/glucanases"/>
    <property type="match status" value="1"/>
</dbReference>
<dbReference type="STRING" id="46224.B4102_2132"/>
<dbReference type="Pfam" id="PF13731">
    <property type="entry name" value="WxL"/>
    <property type="match status" value="1"/>
</dbReference>
<dbReference type="InterPro" id="IPR013783">
    <property type="entry name" value="Ig-like_fold"/>
</dbReference>
<name>A0A150LGN5_9BACI</name>
<reference evidence="4 5" key="1">
    <citation type="submission" date="2016-01" db="EMBL/GenBank/DDBJ databases">
        <title>Genome Sequences of Twelve Sporeforming Bacillus Species Isolated from Foods.</title>
        <authorList>
            <person name="Berendsen E.M."/>
            <person name="Wells-Bennik M.H."/>
            <person name="Krawcyk A.O."/>
            <person name="De Jong A."/>
            <person name="Holsappel S."/>
            <person name="Eijlander R.T."/>
            <person name="Kuipers O.P."/>
        </authorList>
    </citation>
    <scope>NUCLEOTIDE SEQUENCE [LARGE SCALE GENOMIC DNA]</scope>
    <source>
        <strain evidence="4 5">B4102</strain>
    </source>
</reference>
<dbReference type="Proteomes" id="UP000075666">
    <property type="component" value="Unassembled WGS sequence"/>
</dbReference>
<organism evidence="4 5">
    <name type="scientific">Heyndrickxia sporothermodurans</name>
    <dbReference type="NCBI Taxonomy" id="46224"/>
    <lineage>
        <taxon>Bacteria</taxon>
        <taxon>Bacillati</taxon>
        <taxon>Bacillota</taxon>
        <taxon>Bacilli</taxon>
        <taxon>Bacillales</taxon>
        <taxon>Bacillaceae</taxon>
        <taxon>Heyndrickxia</taxon>
    </lineage>
</organism>
<keyword evidence="5" id="KW-1185">Reference proteome</keyword>
<feature type="region of interest" description="Disordered" evidence="1">
    <location>
        <begin position="81"/>
        <end position="120"/>
    </location>
</feature>
<accession>A0A150LGN5</accession>
<dbReference type="Gene3D" id="2.60.40.10">
    <property type="entry name" value="Immunoglobulins"/>
    <property type="match status" value="1"/>
</dbReference>
<evidence type="ECO:0000313" key="4">
    <source>
        <dbReference type="EMBL" id="KYD11404.1"/>
    </source>
</evidence>
<dbReference type="SUPFAM" id="SSF49265">
    <property type="entry name" value="Fibronectin type III"/>
    <property type="match status" value="1"/>
</dbReference>
<dbReference type="InterPro" id="IPR027994">
    <property type="entry name" value="WxL_dom"/>
</dbReference>
<feature type="compositionally biased region" description="Basic and acidic residues" evidence="1">
    <location>
        <begin position="147"/>
        <end position="158"/>
    </location>
</feature>
<dbReference type="EMBL" id="LQYN01000006">
    <property type="protein sequence ID" value="KYD11404.1"/>
    <property type="molecule type" value="Genomic_DNA"/>
</dbReference>
<evidence type="ECO:0000256" key="2">
    <source>
        <dbReference type="SAM" id="SignalP"/>
    </source>
</evidence>
<protein>
    <recommendedName>
        <fullName evidence="3">Fibronectin type-III domain-containing protein</fullName>
    </recommendedName>
</protein>
<gene>
    <name evidence="4" type="ORF">B4102_2132</name>
</gene>
<evidence type="ECO:0000313" key="5">
    <source>
        <dbReference type="Proteomes" id="UP000075666"/>
    </source>
</evidence>
<feature type="domain" description="Fibronectin type-III" evidence="3">
    <location>
        <begin position="538"/>
        <end position="620"/>
    </location>
</feature>
<keyword evidence="2" id="KW-0732">Signal</keyword>
<dbReference type="InterPro" id="IPR013320">
    <property type="entry name" value="ConA-like_dom_sf"/>
</dbReference>
<dbReference type="InterPro" id="IPR003961">
    <property type="entry name" value="FN3_dom"/>
</dbReference>
<feature type="region of interest" description="Disordered" evidence="1">
    <location>
        <begin position="139"/>
        <end position="169"/>
    </location>
</feature>
<evidence type="ECO:0000259" key="3">
    <source>
        <dbReference type="PROSITE" id="PS50853"/>
    </source>
</evidence>
<sequence length="777" mass="83866">MKKVYKLLLCLILVSQFLNIEDHKIFAKTLSTPYTFAESTSRNQTQTITILNLSQVNSVTVDNGNVSYSVSGDKLTLNLSNGTGKEIQTGGSYTPEDRKTVTDKRSTEAGGSASTLPTSLSYNNGGYKGTLSKSGAATVTSGSYTAEDSKTVTDKRSTEAGGSASTLPTSLSYNSGGYKGTLSKSGAATVTSGSYTAEKTKVITDTNSDYVVFNIKDPSLLPTDPKFPDHTKTVTDSEGYSGTLTITKYAHGGGVWICWYTGILKKPAVDTRVWTQNYSGTVTKPAVDTRVWTQNYSGTVTKPAVDTRTYETRYQYKVTVSYLSYAGTTPTLAPNDGVTLNGTTQYFKVPRSAKYELSKNISIGVMFKPTSSSITSRQNLVSDTESGGIAITLSQSYARTYVYIGGTYQTVDIPINLIKLNNWNHILMTYNGSSINMYLNGDYVSSKEVSGSITYPPNFNWIVGAEQDGSNFLYHFKGQIQNVSLWNKILSQTEIINASKGTYTSSGLVGGWTFDNIANGTVYDLTANKNHVTSSGYSPLNILSSSNVDDMSATLNWTGVTGAQSYILKKDGQIVYQGGNRSLSTDDLISETNYLFSVSPVSTNGESVASEKTVTTSKGSLSIESFPSNINLPNLGLNGTNQTIYGSIGQKIVVKDTRRTRDGWRLKVKASNFLSADGKRTFPANSIKIKPITSISQTKGLKKDLPIKTSATQQVDNGNGAVLVSADPTKTGYGVYEITLPTNAIEIQVNPKYAYAKSDKTALAYKTDLTWLLESGN</sequence>
<dbReference type="PROSITE" id="PS50853">
    <property type="entry name" value="FN3"/>
    <property type="match status" value="1"/>
</dbReference>
<dbReference type="InterPro" id="IPR036116">
    <property type="entry name" value="FN3_sf"/>
</dbReference>
<feature type="compositionally biased region" description="Basic and acidic residues" evidence="1">
    <location>
        <begin position="95"/>
        <end position="107"/>
    </location>
</feature>
<comment type="caution">
    <text evidence="4">The sequence shown here is derived from an EMBL/GenBank/DDBJ whole genome shotgun (WGS) entry which is preliminary data.</text>
</comment>
<dbReference type="AlphaFoldDB" id="A0A150LGN5"/>